<dbReference type="EMBL" id="ANJA01003347">
    <property type="protein sequence ID" value="ETO63976.1"/>
    <property type="molecule type" value="Genomic_DNA"/>
</dbReference>
<dbReference type="Gene3D" id="3.90.70.80">
    <property type="match status" value="1"/>
</dbReference>
<feature type="non-terminal residue" evidence="1">
    <location>
        <position position="1"/>
    </location>
</feature>
<reference evidence="1 2" key="1">
    <citation type="submission" date="2013-11" db="EMBL/GenBank/DDBJ databases">
        <title>The Genome Sequence of Phytophthora parasitica P1976.</title>
        <authorList>
            <consortium name="The Broad Institute Genomics Platform"/>
            <person name="Russ C."/>
            <person name="Tyler B."/>
            <person name="Panabieres F."/>
            <person name="Shan W."/>
            <person name="Tripathy S."/>
            <person name="Grunwald N."/>
            <person name="Machado M."/>
            <person name="Johnson C.S."/>
            <person name="Walker B."/>
            <person name="Young S."/>
            <person name="Zeng Q."/>
            <person name="Gargeya S."/>
            <person name="Fitzgerald M."/>
            <person name="Haas B."/>
            <person name="Abouelleil A."/>
            <person name="Allen A.W."/>
            <person name="Alvarado L."/>
            <person name="Arachchi H.M."/>
            <person name="Berlin A.M."/>
            <person name="Chapman S.B."/>
            <person name="Gainer-Dewar J."/>
            <person name="Goldberg J."/>
            <person name="Griggs A."/>
            <person name="Gujja S."/>
            <person name="Hansen M."/>
            <person name="Howarth C."/>
            <person name="Imamovic A."/>
            <person name="Ireland A."/>
            <person name="Larimer J."/>
            <person name="McCowan C."/>
            <person name="Murphy C."/>
            <person name="Pearson M."/>
            <person name="Poon T.W."/>
            <person name="Priest M."/>
            <person name="Roberts A."/>
            <person name="Saif S."/>
            <person name="Shea T."/>
            <person name="Sisk P."/>
            <person name="Sykes S."/>
            <person name="Wortman J."/>
            <person name="Nusbaum C."/>
            <person name="Birren B."/>
        </authorList>
    </citation>
    <scope>NUCLEOTIDE SEQUENCE [LARGE SCALE GENOMIC DNA]</scope>
    <source>
        <strain evidence="1 2">P1976</strain>
    </source>
</reference>
<evidence type="ECO:0000313" key="2">
    <source>
        <dbReference type="Proteomes" id="UP000028582"/>
    </source>
</evidence>
<dbReference type="AlphaFoldDB" id="A0A080ZBG5"/>
<dbReference type="Proteomes" id="UP000028582">
    <property type="component" value="Unassembled WGS sequence"/>
</dbReference>
<protein>
    <submittedName>
        <fullName evidence="1">Uncharacterized protein</fullName>
    </submittedName>
</protein>
<dbReference type="OrthoDB" id="94678at2759"/>
<accession>A0A080ZBG5</accession>
<name>A0A080ZBG5_PHYNI</name>
<evidence type="ECO:0000313" key="1">
    <source>
        <dbReference type="EMBL" id="ETO63976.1"/>
    </source>
</evidence>
<sequence>MTTCTYSALWFSNHMQISCIWCQKAVVGFRPLAVMVNVWRGTALLLAFTASSMGAEVCSATAGDATEAASQETRTLKVATIPISEQIFTTSLLPGEKETSGIDGHAAHSSTVIPFIPHTASLSKQLRVITGLIERNRAGGIQSFKLSVNDARWKTPLQADMRVEEILVQYRLQPVPTPATGNCQYYAVAMSLLDLHFDTPQHVEALEQMTQQLKGGIEEAIRHGYDVEFPHDIRQAILVSTQLEADQQDHTIPETEEKSDLFFLKLFQGIAESPSGTSAFVPTEFWGTEVTLRMMAKLLQQSIFVVNAPYGLQTHVDYLVYKAEQVTKDGYELNSAEQHFITRSNIKLWLRQLQQACEDSSSLTNPPIVLLFSNFHYSRLQFVELTNVENDRSEL</sequence>
<comment type="caution">
    <text evidence="1">The sequence shown here is derived from an EMBL/GenBank/DDBJ whole genome shotgun (WGS) entry which is preliminary data.</text>
</comment>
<gene>
    <name evidence="1" type="ORF">F444_18385</name>
</gene>
<organism evidence="1 2">
    <name type="scientific">Phytophthora nicotianae P1976</name>
    <dbReference type="NCBI Taxonomy" id="1317066"/>
    <lineage>
        <taxon>Eukaryota</taxon>
        <taxon>Sar</taxon>
        <taxon>Stramenopiles</taxon>
        <taxon>Oomycota</taxon>
        <taxon>Peronosporomycetes</taxon>
        <taxon>Peronosporales</taxon>
        <taxon>Peronosporaceae</taxon>
        <taxon>Phytophthora</taxon>
    </lineage>
</organism>
<proteinExistence type="predicted"/>